<dbReference type="EMBL" id="PGCJ01001240">
    <property type="protein sequence ID" value="PLW07267.1"/>
    <property type="molecule type" value="Genomic_DNA"/>
</dbReference>
<protein>
    <recommendedName>
        <fullName evidence="3">DUF4219 domain-containing protein</fullName>
    </recommendedName>
</protein>
<accession>A0A2N5S1Y8</accession>
<proteinExistence type="predicted"/>
<comment type="caution">
    <text evidence="1">The sequence shown here is derived from an EMBL/GenBank/DDBJ whole genome shotgun (WGS) entry which is preliminary data.</text>
</comment>
<sequence>MLSLVYPSEYLKDLQSRPINTRGSRWPTTKELRQRSISRLDEKNYLHWSMRIKAHLRHKGLLKYILKFPVPLSGAAANAVAKKHAETVDILMNFMSETAFESVHYARQPGQPVWNLDPNRLALRLHLLQQ</sequence>
<organism evidence="1 2">
    <name type="scientific">Puccinia coronata f. sp. avenae</name>
    <dbReference type="NCBI Taxonomy" id="200324"/>
    <lineage>
        <taxon>Eukaryota</taxon>
        <taxon>Fungi</taxon>
        <taxon>Dikarya</taxon>
        <taxon>Basidiomycota</taxon>
        <taxon>Pucciniomycotina</taxon>
        <taxon>Pucciniomycetes</taxon>
        <taxon>Pucciniales</taxon>
        <taxon>Pucciniaceae</taxon>
        <taxon>Puccinia</taxon>
    </lineage>
</organism>
<keyword evidence="2" id="KW-1185">Reference proteome</keyword>
<dbReference type="OrthoDB" id="2513953at2759"/>
<gene>
    <name evidence="1" type="ORF">PCANC_26494</name>
</gene>
<dbReference type="AlphaFoldDB" id="A0A2N5S1Y8"/>
<evidence type="ECO:0000313" key="2">
    <source>
        <dbReference type="Proteomes" id="UP000235388"/>
    </source>
</evidence>
<name>A0A2N5S1Y8_9BASI</name>
<evidence type="ECO:0008006" key="3">
    <source>
        <dbReference type="Google" id="ProtNLM"/>
    </source>
</evidence>
<dbReference type="Proteomes" id="UP000235388">
    <property type="component" value="Unassembled WGS sequence"/>
</dbReference>
<evidence type="ECO:0000313" key="1">
    <source>
        <dbReference type="EMBL" id="PLW07267.1"/>
    </source>
</evidence>
<reference evidence="1 2" key="1">
    <citation type="submission" date="2017-11" db="EMBL/GenBank/DDBJ databases">
        <title>De novo assembly and phasing of dikaryotic genomes from two isolates of Puccinia coronata f. sp. avenae, the causal agent of oat crown rust.</title>
        <authorList>
            <person name="Miller M.E."/>
            <person name="Zhang Y."/>
            <person name="Omidvar V."/>
            <person name="Sperschneider J."/>
            <person name="Schwessinger B."/>
            <person name="Raley C."/>
            <person name="Palmer J.M."/>
            <person name="Garnica D."/>
            <person name="Upadhyaya N."/>
            <person name="Rathjen J."/>
            <person name="Taylor J.M."/>
            <person name="Park R.F."/>
            <person name="Dodds P.N."/>
            <person name="Hirsch C.D."/>
            <person name="Kianian S.F."/>
            <person name="Figueroa M."/>
        </authorList>
    </citation>
    <scope>NUCLEOTIDE SEQUENCE [LARGE SCALE GENOMIC DNA]</scope>
    <source>
        <strain evidence="1">12NC29</strain>
    </source>
</reference>